<organism evidence="2 3">
    <name type="scientific">Ensete ventricosum</name>
    <name type="common">Abyssinian banana</name>
    <name type="synonym">Musa ensete</name>
    <dbReference type="NCBI Taxonomy" id="4639"/>
    <lineage>
        <taxon>Eukaryota</taxon>
        <taxon>Viridiplantae</taxon>
        <taxon>Streptophyta</taxon>
        <taxon>Embryophyta</taxon>
        <taxon>Tracheophyta</taxon>
        <taxon>Spermatophyta</taxon>
        <taxon>Magnoliopsida</taxon>
        <taxon>Liliopsida</taxon>
        <taxon>Zingiberales</taxon>
        <taxon>Musaceae</taxon>
        <taxon>Ensete</taxon>
    </lineage>
</organism>
<dbReference type="GO" id="GO:0006508">
    <property type="term" value="P:proteolysis"/>
    <property type="evidence" value="ECO:0007669"/>
    <property type="project" value="TreeGrafter"/>
</dbReference>
<reference evidence="2 3" key="1">
    <citation type="journal article" date="2014" name="Agronomy (Basel)">
        <title>A Draft Genome Sequence for Ensete ventricosum, the Drought-Tolerant Tree Against Hunger.</title>
        <authorList>
            <person name="Harrison J."/>
            <person name="Moore K.A."/>
            <person name="Paszkiewicz K."/>
            <person name="Jones T."/>
            <person name="Grant M."/>
            <person name="Ambacheew D."/>
            <person name="Muzemil S."/>
            <person name="Studholme D.J."/>
        </authorList>
    </citation>
    <scope>NUCLEOTIDE SEQUENCE [LARGE SCALE GENOMIC DNA]</scope>
</reference>
<accession>A0A426ZWK2</accession>
<dbReference type="PANTHER" id="PTHR22939">
    <property type="entry name" value="SERINE PROTEASE FAMILY S1C HTRA-RELATED"/>
    <property type="match status" value="1"/>
</dbReference>
<sequence length="405" mass="44015">MRYDAIQIFCWPPKRAIGERGEGRGEGRSAIARHRETMFRRLLSPNHRRSAATGLLAISAYYNGASDGPSHCTSKPPLAHFDDLVASHICFPFPFRQMLTFRSLPFPDSDSNEEALGKNQADAPCPATSTERNFIAKAAALASPAVVNISVGKGGLKPSTSIGSGTIIDPDGTILTCAHCVEDLDRKKRVCNGKLVEGFSKIFTPDLANKENIMFVSDDRSFQVLSCIINTISTSPADAFPKQILWDFCYWSQTTVGVTLQDGREFEGTVVNADFVSDIAVVKIQSKIPLPAAKLGMSSKLHQGDFVIAVGCPHALKNTITSGIVRKVAQPWIGLSMLDLNELKIAQCKDKDASCPNVRTHIVPVVSIVTPASPADRAGFRPGDTVIQFHGKPVRDIKEVLPLRF</sequence>
<dbReference type="InterPro" id="IPR036034">
    <property type="entry name" value="PDZ_sf"/>
</dbReference>
<gene>
    <name evidence="2" type="ORF">B296_00023248</name>
</gene>
<dbReference type="InterPro" id="IPR009003">
    <property type="entry name" value="Peptidase_S1_PA"/>
</dbReference>
<dbReference type="SUPFAM" id="SSF50494">
    <property type="entry name" value="Trypsin-like serine proteases"/>
    <property type="match status" value="1"/>
</dbReference>
<evidence type="ECO:0000259" key="1">
    <source>
        <dbReference type="Pfam" id="PF17820"/>
    </source>
</evidence>
<proteinExistence type="predicted"/>
<dbReference type="Gene3D" id="2.40.10.120">
    <property type="match status" value="2"/>
</dbReference>
<name>A0A426ZWK2_ENSVE</name>
<dbReference type="EMBL" id="AMZH03004719">
    <property type="protein sequence ID" value="RRT68366.1"/>
    <property type="molecule type" value="Genomic_DNA"/>
</dbReference>
<dbReference type="AlphaFoldDB" id="A0A426ZWK2"/>
<dbReference type="PANTHER" id="PTHR22939:SF125">
    <property type="entry name" value="PROTEASE DO-LIKE 14-RELATED"/>
    <property type="match status" value="1"/>
</dbReference>
<dbReference type="GO" id="GO:0004252">
    <property type="term" value="F:serine-type endopeptidase activity"/>
    <property type="evidence" value="ECO:0007669"/>
    <property type="project" value="TreeGrafter"/>
</dbReference>
<dbReference type="Pfam" id="PF17820">
    <property type="entry name" value="PDZ_6"/>
    <property type="match status" value="1"/>
</dbReference>
<dbReference type="Pfam" id="PF13365">
    <property type="entry name" value="Trypsin_2"/>
    <property type="match status" value="1"/>
</dbReference>
<dbReference type="Proteomes" id="UP000287651">
    <property type="component" value="Unassembled WGS sequence"/>
</dbReference>
<dbReference type="InterPro" id="IPR041489">
    <property type="entry name" value="PDZ_6"/>
</dbReference>
<evidence type="ECO:0000313" key="2">
    <source>
        <dbReference type="EMBL" id="RRT68366.1"/>
    </source>
</evidence>
<dbReference type="Gene3D" id="2.30.42.10">
    <property type="match status" value="1"/>
</dbReference>
<protein>
    <recommendedName>
        <fullName evidence="1">PDZ domain-containing protein</fullName>
    </recommendedName>
</protein>
<feature type="domain" description="PDZ" evidence="1">
    <location>
        <begin position="366"/>
        <end position="401"/>
    </location>
</feature>
<evidence type="ECO:0000313" key="3">
    <source>
        <dbReference type="Proteomes" id="UP000287651"/>
    </source>
</evidence>
<comment type="caution">
    <text evidence="2">The sequence shown here is derived from an EMBL/GenBank/DDBJ whole genome shotgun (WGS) entry which is preliminary data.</text>
</comment>
<dbReference type="SUPFAM" id="SSF50156">
    <property type="entry name" value="PDZ domain-like"/>
    <property type="match status" value="1"/>
</dbReference>